<dbReference type="EMBL" id="CYKH01001150">
    <property type="protein sequence ID" value="CUG85201.1"/>
    <property type="molecule type" value="Genomic_DNA"/>
</dbReference>
<feature type="region of interest" description="Disordered" evidence="2">
    <location>
        <begin position="232"/>
        <end position="262"/>
    </location>
</feature>
<dbReference type="OMA" id="DHICSGN"/>
<sequence length="452" mass="48495">MRRAFSRRQISVVEPTTKRRAMPSQCCAHRGTGVGAAAPTTASSSSSSGCVASNVSSSSHMIRRHAQRGGVVECGNPTYLSFHSLVSSHRGYLVRFDTTPNDECMKFFVDEESGNTEGFLREYLAERRAQLQQQDQSASSSPSTGVAAAMTMSFDSTNSFQSPLADAIITNLPMVEEVTIGAHFITVRRMIDEEYEVQLREALATEAQMSATPMKPQDVINGAMGACATREDGSTTCDTGTASAGTDQQTTSTTSSSGNGTITLDEAQIQTLLKSAEWPELKFSVSAIIADHLYSGAPHITLDAPHPHGDTLPSSSDSELVAAIKELIATMIRPELQKDGGDIRYIGFEEDGNRTMSIELLGACKTCKSSKTTLQDLIERTTRHYIPEVLAIDAFVKKRGKMVSLLTGESVPLPSHNNDDDDDEPEVAETAAVGNDKTVAEGTPAKTVTSVL</sequence>
<feature type="compositionally biased region" description="Low complexity" evidence="2">
    <location>
        <begin position="239"/>
        <end position="262"/>
    </location>
</feature>
<dbReference type="Pfam" id="PF01106">
    <property type="entry name" value="NifU"/>
    <property type="match status" value="1"/>
</dbReference>
<dbReference type="PANTHER" id="PTHR11178">
    <property type="entry name" value="IRON-SULFUR CLUSTER SCAFFOLD PROTEIN NFU-RELATED"/>
    <property type="match status" value="1"/>
</dbReference>
<dbReference type="AlphaFoldDB" id="A0A0S4J2M4"/>
<dbReference type="SUPFAM" id="SSF117916">
    <property type="entry name" value="Fe-S cluster assembly (FSCA) domain-like"/>
    <property type="match status" value="1"/>
</dbReference>
<keyword evidence="5" id="KW-1185">Reference proteome</keyword>
<organism evidence="4 5">
    <name type="scientific">Bodo saltans</name>
    <name type="common">Flagellated protozoan</name>
    <dbReference type="NCBI Taxonomy" id="75058"/>
    <lineage>
        <taxon>Eukaryota</taxon>
        <taxon>Discoba</taxon>
        <taxon>Euglenozoa</taxon>
        <taxon>Kinetoplastea</taxon>
        <taxon>Metakinetoplastina</taxon>
        <taxon>Eubodonida</taxon>
        <taxon>Bodonidae</taxon>
        <taxon>Bodo</taxon>
    </lineage>
</organism>
<feature type="region of interest" description="Disordered" evidence="2">
    <location>
        <begin position="409"/>
        <end position="452"/>
    </location>
</feature>
<comment type="similarity">
    <text evidence="1">Belongs to the NifU family.</text>
</comment>
<dbReference type="GO" id="GO:0016226">
    <property type="term" value="P:iron-sulfur cluster assembly"/>
    <property type="evidence" value="ECO:0007669"/>
    <property type="project" value="InterPro"/>
</dbReference>
<proteinExistence type="inferred from homology"/>
<dbReference type="InterPro" id="IPR036498">
    <property type="entry name" value="Nfu/NifU_N_sf"/>
</dbReference>
<dbReference type="PANTHER" id="PTHR11178:SF52">
    <property type="entry name" value="PROTEIN 5, PUTATIVE-RELATED"/>
    <property type="match status" value="1"/>
</dbReference>
<dbReference type="OrthoDB" id="565552at2759"/>
<evidence type="ECO:0000259" key="3">
    <source>
        <dbReference type="Pfam" id="PF01106"/>
    </source>
</evidence>
<dbReference type="InterPro" id="IPR001075">
    <property type="entry name" value="NIF_FeS_clus_asmbl_NifU_C"/>
</dbReference>
<evidence type="ECO:0000256" key="2">
    <source>
        <dbReference type="SAM" id="MobiDB-lite"/>
    </source>
</evidence>
<evidence type="ECO:0000256" key="1">
    <source>
        <dbReference type="ARBA" id="ARBA00006420"/>
    </source>
</evidence>
<accession>A0A0S4J2M4</accession>
<gene>
    <name evidence="4" type="ORF">BSAL_89395</name>
</gene>
<feature type="domain" description="NIF system FeS cluster assembly NifU C-terminal" evidence="3">
    <location>
        <begin position="324"/>
        <end position="391"/>
    </location>
</feature>
<dbReference type="Gene3D" id="3.30.1370.70">
    <property type="entry name" value="Scaffold protein Nfu/NifU, N-terminal domain"/>
    <property type="match status" value="1"/>
</dbReference>
<dbReference type="VEuPathDB" id="TriTrypDB:BSAL_89395"/>
<dbReference type="Gene3D" id="3.30.300.130">
    <property type="entry name" value="Fe-S cluster assembly (FSCA)"/>
    <property type="match status" value="1"/>
</dbReference>
<dbReference type="GO" id="GO:0005506">
    <property type="term" value="F:iron ion binding"/>
    <property type="evidence" value="ECO:0007669"/>
    <property type="project" value="InterPro"/>
</dbReference>
<dbReference type="InterPro" id="IPR034904">
    <property type="entry name" value="FSCA_dom_sf"/>
</dbReference>
<dbReference type="Proteomes" id="UP000051952">
    <property type="component" value="Unassembled WGS sequence"/>
</dbReference>
<evidence type="ECO:0000313" key="5">
    <source>
        <dbReference type="Proteomes" id="UP000051952"/>
    </source>
</evidence>
<dbReference type="GO" id="GO:0005739">
    <property type="term" value="C:mitochondrion"/>
    <property type="evidence" value="ECO:0007669"/>
    <property type="project" value="TreeGrafter"/>
</dbReference>
<protein>
    <submittedName>
        <fullName evidence="4">HIRA-interacting protein 5, putative</fullName>
    </submittedName>
</protein>
<dbReference type="GO" id="GO:0051536">
    <property type="term" value="F:iron-sulfur cluster binding"/>
    <property type="evidence" value="ECO:0007669"/>
    <property type="project" value="InterPro"/>
</dbReference>
<name>A0A0S4J2M4_BODSA</name>
<reference evidence="5" key="1">
    <citation type="submission" date="2015-09" db="EMBL/GenBank/DDBJ databases">
        <authorList>
            <consortium name="Pathogen Informatics"/>
        </authorList>
    </citation>
    <scope>NUCLEOTIDE SEQUENCE [LARGE SCALE GENOMIC DNA]</scope>
    <source>
        <strain evidence="5">Lake Konstanz</strain>
    </source>
</reference>
<evidence type="ECO:0000313" key="4">
    <source>
        <dbReference type="EMBL" id="CUG85201.1"/>
    </source>
</evidence>